<dbReference type="InterPro" id="IPR050707">
    <property type="entry name" value="HTH_MetabolicPath_Reg"/>
</dbReference>
<dbReference type="GO" id="GO:0003700">
    <property type="term" value="F:DNA-binding transcription factor activity"/>
    <property type="evidence" value="ECO:0007669"/>
    <property type="project" value="TreeGrafter"/>
</dbReference>
<dbReference type="AlphaFoldDB" id="A0AAU7DFA9"/>
<evidence type="ECO:0000259" key="4">
    <source>
        <dbReference type="PROSITE" id="PS51077"/>
    </source>
</evidence>
<proteinExistence type="predicted"/>
<dbReference type="InterPro" id="IPR036388">
    <property type="entry name" value="WH-like_DNA-bd_sf"/>
</dbReference>
<dbReference type="PROSITE" id="PS51078">
    <property type="entry name" value="ICLR_ED"/>
    <property type="match status" value="1"/>
</dbReference>
<dbReference type="SMART" id="SM00346">
    <property type="entry name" value="HTH_ICLR"/>
    <property type="match status" value="1"/>
</dbReference>
<evidence type="ECO:0000256" key="3">
    <source>
        <dbReference type="ARBA" id="ARBA00023163"/>
    </source>
</evidence>
<dbReference type="Pfam" id="PF09339">
    <property type="entry name" value="HTH_IclR"/>
    <property type="match status" value="1"/>
</dbReference>
<dbReference type="InterPro" id="IPR005471">
    <property type="entry name" value="Tscrpt_reg_IclR_N"/>
</dbReference>
<gene>
    <name evidence="6" type="ORF">P8935_18185</name>
</gene>
<dbReference type="EMBL" id="CP121196">
    <property type="protein sequence ID" value="XBH16489.1"/>
    <property type="molecule type" value="Genomic_DNA"/>
</dbReference>
<keyword evidence="3" id="KW-0804">Transcription</keyword>
<dbReference type="InterPro" id="IPR014757">
    <property type="entry name" value="Tscrpt_reg_IclR_C"/>
</dbReference>
<name>A0AAU7DFA9_9BACT</name>
<accession>A0AAU7DFA9</accession>
<evidence type="ECO:0000313" key="6">
    <source>
        <dbReference type="EMBL" id="XBH16489.1"/>
    </source>
</evidence>
<keyword evidence="2" id="KW-0238">DNA-binding</keyword>
<dbReference type="Gene3D" id="3.30.450.40">
    <property type="match status" value="1"/>
</dbReference>
<protein>
    <submittedName>
        <fullName evidence="6">IclR family transcriptional regulator</fullName>
    </submittedName>
</protein>
<dbReference type="SUPFAM" id="SSF55781">
    <property type="entry name" value="GAF domain-like"/>
    <property type="match status" value="1"/>
</dbReference>
<evidence type="ECO:0000259" key="5">
    <source>
        <dbReference type="PROSITE" id="PS51078"/>
    </source>
</evidence>
<dbReference type="GO" id="GO:0045892">
    <property type="term" value="P:negative regulation of DNA-templated transcription"/>
    <property type="evidence" value="ECO:0007669"/>
    <property type="project" value="TreeGrafter"/>
</dbReference>
<feature type="domain" description="IclR-ED" evidence="5">
    <location>
        <begin position="74"/>
        <end position="257"/>
    </location>
</feature>
<feature type="domain" description="HTH iclR-type" evidence="4">
    <location>
        <begin position="12"/>
        <end position="73"/>
    </location>
</feature>
<dbReference type="GO" id="GO:0003677">
    <property type="term" value="F:DNA binding"/>
    <property type="evidence" value="ECO:0007669"/>
    <property type="project" value="UniProtKB-KW"/>
</dbReference>
<evidence type="ECO:0000256" key="1">
    <source>
        <dbReference type="ARBA" id="ARBA00023015"/>
    </source>
</evidence>
<keyword evidence="1" id="KW-0805">Transcription regulation</keyword>
<dbReference type="Pfam" id="PF01614">
    <property type="entry name" value="IclR_C"/>
    <property type="match status" value="1"/>
</dbReference>
<organism evidence="6">
    <name type="scientific">Telmatobacter sp. DSM 110680</name>
    <dbReference type="NCBI Taxonomy" id="3036704"/>
    <lineage>
        <taxon>Bacteria</taxon>
        <taxon>Pseudomonadati</taxon>
        <taxon>Acidobacteriota</taxon>
        <taxon>Terriglobia</taxon>
        <taxon>Terriglobales</taxon>
        <taxon>Acidobacteriaceae</taxon>
        <taxon>Telmatobacter</taxon>
    </lineage>
</organism>
<dbReference type="PANTHER" id="PTHR30136:SF24">
    <property type="entry name" value="HTH-TYPE TRANSCRIPTIONAL REPRESSOR ALLR"/>
    <property type="match status" value="1"/>
</dbReference>
<dbReference type="InterPro" id="IPR029016">
    <property type="entry name" value="GAF-like_dom_sf"/>
</dbReference>
<dbReference type="RefSeq" id="WP_348261718.1">
    <property type="nucleotide sequence ID" value="NZ_CP121196.1"/>
</dbReference>
<dbReference type="Gene3D" id="1.10.10.10">
    <property type="entry name" value="Winged helix-like DNA-binding domain superfamily/Winged helix DNA-binding domain"/>
    <property type="match status" value="1"/>
</dbReference>
<dbReference type="PROSITE" id="PS51077">
    <property type="entry name" value="HTH_ICLR"/>
    <property type="match status" value="1"/>
</dbReference>
<dbReference type="FunFam" id="1.10.10.10:FF:000056">
    <property type="entry name" value="IclR family transcriptional regulator"/>
    <property type="match status" value="1"/>
</dbReference>
<dbReference type="SUPFAM" id="SSF46785">
    <property type="entry name" value="Winged helix' DNA-binding domain"/>
    <property type="match status" value="1"/>
</dbReference>
<dbReference type="PANTHER" id="PTHR30136">
    <property type="entry name" value="HELIX-TURN-HELIX TRANSCRIPTIONAL REGULATOR, ICLR FAMILY"/>
    <property type="match status" value="1"/>
</dbReference>
<reference evidence="6" key="1">
    <citation type="submission" date="2023-03" db="EMBL/GenBank/DDBJ databases">
        <title>Edaphobacter sp.</title>
        <authorList>
            <person name="Huber K.J."/>
            <person name="Papendorf J."/>
            <person name="Pilke C."/>
            <person name="Bunk B."/>
            <person name="Sproeer C."/>
            <person name="Pester M."/>
        </authorList>
    </citation>
    <scope>NUCLEOTIDE SEQUENCE</scope>
    <source>
        <strain evidence="6">DSM 110680</strain>
    </source>
</reference>
<evidence type="ECO:0000256" key="2">
    <source>
        <dbReference type="ARBA" id="ARBA00023125"/>
    </source>
</evidence>
<dbReference type="InterPro" id="IPR036390">
    <property type="entry name" value="WH_DNA-bd_sf"/>
</dbReference>
<sequence>MRDTAPQGTYKVQALDRAFAVLDLLGESEVPLGLAQVASSLQLHKSTAHRFLMVLERHRMVERTTSGKFRLGLRLFDFGNRAIEQYDLRERAQPHLRRLVAETEETAHLCILEQARVIYIDKIEPARSVRMITRVGSSNPVHCTSVGKAMLAFLPEDRINEIIRRTRFEKFTHRTIANAEALRTEIEKTRRRGYAVDDEELEEGLRCIAVPLLDAQRQPVAAVSVSGPSFRVTAQKLPSIANHLLQCVRGISMDMGFTAAARGNRPVAAWTA</sequence>